<evidence type="ECO:0000313" key="5">
    <source>
        <dbReference type="EMBL" id="CAH4029049.1"/>
    </source>
</evidence>
<evidence type="ECO:0000313" key="6">
    <source>
        <dbReference type="Proteomes" id="UP001152562"/>
    </source>
</evidence>
<feature type="coiled-coil region" evidence="2">
    <location>
        <begin position="97"/>
        <end position="166"/>
    </location>
</feature>
<evidence type="ECO:0008006" key="7">
    <source>
        <dbReference type="Google" id="ProtNLM"/>
    </source>
</evidence>
<reference evidence="5" key="1">
    <citation type="submission" date="2022-05" db="EMBL/GenBank/DDBJ databases">
        <authorList>
            <person name="Okamura Y."/>
        </authorList>
    </citation>
    <scope>NUCLEOTIDE SEQUENCE</scope>
</reference>
<dbReference type="GO" id="GO:0005634">
    <property type="term" value="C:nucleus"/>
    <property type="evidence" value="ECO:0007669"/>
    <property type="project" value="TreeGrafter"/>
</dbReference>
<dbReference type="Pfam" id="PF11577">
    <property type="entry name" value="NEMO"/>
    <property type="match status" value="1"/>
</dbReference>
<dbReference type="Proteomes" id="UP001152562">
    <property type="component" value="Unassembled WGS sequence"/>
</dbReference>
<keyword evidence="1 2" id="KW-0175">Coiled coil</keyword>
<feature type="domain" description="NF-kappa-B essential modulator NEMO CC2-LZ" evidence="4">
    <location>
        <begin position="488"/>
        <end position="560"/>
    </location>
</feature>
<name>A0A9P0XBU5_PIEBR</name>
<dbReference type="InterPro" id="IPR021063">
    <property type="entry name" value="NEMO_N"/>
</dbReference>
<evidence type="ECO:0000259" key="3">
    <source>
        <dbReference type="Pfam" id="PF11577"/>
    </source>
</evidence>
<sequence length="643" mass="72227">MSQTENDDDSFIIILGSSPGSLEGKSNGGVLEVPSGSIEAPILDDVIKDLPEQANKAFKAQFNLGDSPSPASMMVASTLITDDRSTEELQKRFGELLDENVVLKETLKQNNDSLKEQFSLIASCQDDMLQTHKLHKEKFDETRALVEKLRLQNRKLKEEIVLITKTKEMSLTNGVKSGPSSGVEFVTSPDDDTINKLTAQLELVEKQRRQVIVDNEKLTWQRESLEHIVNATSKERDDLKAKLNTTELLLSSKENNHTEELKQLHGTIEELQKKMKLMSMNVHSNEIQKRDEVIHILEGKVSSLLNDLKKAQITILDLENIKLEFAKYKGGVSDMVKTYKEQIVELNARIKSCQTMVFQPVHMTMTCEGEASPHYGGYLANVKLYDRTLKHIAEYLNNLTNGLSDDLVRTMGVISSIQDVTLERASIEKVRAGLIDVKQAISKHHNTVLQNIAQLKGSFTIFEGIFKDYNELLKKTLTKREETPAVEQLTAALVARGEEVQSLENEIVMLVSHKEDCELLRAQVELYKSDFEAERKSREEMVTEKEKVATDLRVLQKKHAEIVSQLEEVRKMSPSVFKTASARISANTAKISTPLGSVAANTATVSAISGSNESVVYTCPKCMFSTKQYKVLEDHFDFCLDDF</sequence>
<feature type="coiled-coil region" evidence="2">
    <location>
        <begin position="194"/>
        <end position="281"/>
    </location>
</feature>
<dbReference type="Gene3D" id="1.20.5.390">
    <property type="entry name" value="L1 transposable element, trimerization domain"/>
    <property type="match status" value="1"/>
</dbReference>
<dbReference type="PANTHER" id="PTHR31553">
    <property type="entry name" value="NF-KAPPA-B ESSENTIAL MODULATOR"/>
    <property type="match status" value="1"/>
</dbReference>
<dbReference type="Pfam" id="PF16516">
    <property type="entry name" value="CC2-LZ"/>
    <property type="match status" value="1"/>
</dbReference>
<dbReference type="Gene3D" id="1.20.5.990">
    <property type="entry name" value="Nemo cc2-lz domain - 1d5 darpin complex"/>
    <property type="match status" value="1"/>
</dbReference>
<dbReference type="EMBL" id="CALOZG010000006">
    <property type="protein sequence ID" value="CAH4029049.1"/>
    <property type="molecule type" value="Genomic_DNA"/>
</dbReference>
<keyword evidence="6" id="KW-1185">Reference proteome</keyword>
<dbReference type="InterPro" id="IPR032419">
    <property type="entry name" value="CC2-LZ_dom"/>
</dbReference>
<accession>A0A9P0XBU5</accession>
<proteinExistence type="predicted"/>
<dbReference type="InterPro" id="IPR051301">
    <property type="entry name" value="Optineurin/NFkB_EssMod"/>
</dbReference>
<evidence type="ECO:0000259" key="4">
    <source>
        <dbReference type="Pfam" id="PF16516"/>
    </source>
</evidence>
<dbReference type="GO" id="GO:0070530">
    <property type="term" value="F:K63-linked polyubiquitin modification-dependent protein binding"/>
    <property type="evidence" value="ECO:0007669"/>
    <property type="project" value="TreeGrafter"/>
</dbReference>
<gene>
    <name evidence="5" type="ORF">PIBRA_LOCUS5835</name>
</gene>
<dbReference type="GO" id="GO:0043122">
    <property type="term" value="P:regulation of canonical NF-kappaB signal transduction"/>
    <property type="evidence" value="ECO:0007669"/>
    <property type="project" value="TreeGrafter"/>
</dbReference>
<dbReference type="PANTHER" id="PTHR31553:SF1">
    <property type="entry name" value="NF-KAPPA-B ESSENTIAL MODULATOR"/>
    <property type="match status" value="1"/>
</dbReference>
<comment type="caution">
    <text evidence="5">The sequence shown here is derived from an EMBL/GenBank/DDBJ whole genome shotgun (WGS) entry which is preliminary data.</text>
</comment>
<organism evidence="5 6">
    <name type="scientific">Pieris brassicae</name>
    <name type="common">White butterfly</name>
    <name type="synonym">Large white butterfly</name>
    <dbReference type="NCBI Taxonomy" id="7116"/>
    <lineage>
        <taxon>Eukaryota</taxon>
        <taxon>Metazoa</taxon>
        <taxon>Ecdysozoa</taxon>
        <taxon>Arthropoda</taxon>
        <taxon>Hexapoda</taxon>
        <taxon>Insecta</taxon>
        <taxon>Pterygota</taxon>
        <taxon>Neoptera</taxon>
        <taxon>Endopterygota</taxon>
        <taxon>Lepidoptera</taxon>
        <taxon>Glossata</taxon>
        <taxon>Ditrysia</taxon>
        <taxon>Papilionoidea</taxon>
        <taxon>Pieridae</taxon>
        <taxon>Pierinae</taxon>
        <taxon>Pieris</taxon>
    </lineage>
</organism>
<evidence type="ECO:0000256" key="1">
    <source>
        <dbReference type="ARBA" id="ARBA00023054"/>
    </source>
</evidence>
<dbReference type="GO" id="GO:0005737">
    <property type="term" value="C:cytoplasm"/>
    <property type="evidence" value="ECO:0007669"/>
    <property type="project" value="TreeGrafter"/>
</dbReference>
<feature type="domain" description="NF-kappa-B essential modulator NEMO N-terminal" evidence="3">
    <location>
        <begin position="88"/>
        <end position="153"/>
    </location>
</feature>
<evidence type="ECO:0000256" key="2">
    <source>
        <dbReference type="SAM" id="Coils"/>
    </source>
</evidence>
<protein>
    <recommendedName>
        <fullName evidence="7">NF-kappa-B essential modulator NEMO CC2-LZ domain-containing protein</fullName>
    </recommendedName>
</protein>
<dbReference type="AlphaFoldDB" id="A0A9P0XBU5"/>